<proteinExistence type="inferred from homology"/>
<name>A0A3E1R9U2_9BURK</name>
<feature type="chain" id="PRO_5017822543" evidence="2">
    <location>
        <begin position="32"/>
        <end position="219"/>
    </location>
</feature>
<evidence type="ECO:0000256" key="1">
    <source>
        <dbReference type="ARBA" id="ARBA00007734"/>
    </source>
</evidence>
<accession>A0A3E1R9U2</accession>
<dbReference type="InterPro" id="IPR023346">
    <property type="entry name" value="Lysozyme-like_dom_sf"/>
</dbReference>
<feature type="signal peptide" evidence="2">
    <location>
        <begin position="1"/>
        <end position="31"/>
    </location>
</feature>
<dbReference type="Pfam" id="PF13511">
    <property type="entry name" value="DUF4124"/>
    <property type="match status" value="1"/>
</dbReference>
<keyword evidence="6" id="KW-1185">Reference proteome</keyword>
<dbReference type="GO" id="GO:0000270">
    <property type="term" value="P:peptidoglycan metabolic process"/>
    <property type="evidence" value="ECO:0007669"/>
    <property type="project" value="InterPro"/>
</dbReference>
<gene>
    <name evidence="5" type="ORF">DIC66_16525</name>
</gene>
<dbReference type="EMBL" id="QFZK01000012">
    <property type="protein sequence ID" value="RFO95792.1"/>
    <property type="molecule type" value="Genomic_DNA"/>
</dbReference>
<feature type="domain" description="DUF4124" evidence="4">
    <location>
        <begin position="21"/>
        <end position="70"/>
    </location>
</feature>
<sequence>MHVFVSLRPLPCAALLCLATLLWVPARSAHADVYAFVAEDGSTHFSDSPNDPRYQLLLRVAADPAPATLPVATPDVLKEPFAREIAAAAHSSQVEPALLHAVIAVESNYNPRAVSRKGAQGLMQLMPATARSLGVADPLNAAQNIRGGAQYLRALLDRFANNKSLALAAYNAGAGAVVASGGQIPPYAETRAYVPAVLRRYQQNLTQLAAADKQSNSAE</sequence>
<dbReference type="PROSITE" id="PS00922">
    <property type="entry name" value="TRANSGLYCOSYLASE"/>
    <property type="match status" value="1"/>
</dbReference>
<dbReference type="InterPro" id="IPR008258">
    <property type="entry name" value="Transglycosylase_SLT_dom_1"/>
</dbReference>
<evidence type="ECO:0000259" key="3">
    <source>
        <dbReference type="Pfam" id="PF01464"/>
    </source>
</evidence>
<protein>
    <submittedName>
        <fullName evidence="5">Transglycosylase</fullName>
    </submittedName>
</protein>
<dbReference type="GO" id="GO:0008933">
    <property type="term" value="F:peptidoglycan lytic transglycosylase activity"/>
    <property type="evidence" value="ECO:0007669"/>
    <property type="project" value="InterPro"/>
</dbReference>
<dbReference type="SUPFAM" id="SSF53955">
    <property type="entry name" value="Lysozyme-like"/>
    <property type="match status" value="1"/>
</dbReference>
<comment type="caution">
    <text evidence="5">The sequence shown here is derived from an EMBL/GenBank/DDBJ whole genome shotgun (WGS) entry which is preliminary data.</text>
</comment>
<dbReference type="InterPro" id="IPR000189">
    <property type="entry name" value="Transglyc_AS"/>
</dbReference>
<dbReference type="Gene3D" id="1.10.530.10">
    <property type="match status" value="1"/>
</dbReference>
<keyword evidence="2" id="KW-0732">Signal</keyword>
<dbReference type="Proteomes" id="UP000260665">
    <property type="component" value="Unassembled WGS sequence"/>
</dbReference>
<comment type="similarity">
    <text evidence="1">Belongs to the transglycosylase Slt family.</text>
</comment>
<dbReference type="RefSeq" id="WP_117179198.1">
    <property type="nucleotide sequence ID" value="NZ_QFZK01000012.1"/>
</dbReference>
<dbReference type="InterPro" id="IPR025392">
    <property type="entry name" value="DUF4124"/>
</dbReference>
<evidence type="ECO:0000259" key="4">
    <source>
        <dbReference type="Pfam" id="PF13511"/>
    </source>
</evidence>
<dbReference type="PANTHER" id="PTHR37423">
    <property type="entry name" value="SOLUBLE LYTIC MUREIN TRANSGLYCOSYLASE-RELATED"/>
    <property type="match status" value="1"/>
</dbReference>
<dbReference type="CDD" id="cd00254">
    <property type="entry name" value="LT-like"/>
    <property type="match status" value="1"/>
</dbReference>
<dbReference type="AlphaFoldDB" id="A0A3E1R9U2"/>
<evidence type="ECO:0000313" key="5">
    <source>
        <dbReference type="EMBL" id="RFO95792.1"/>
    </source>
</evidence>
<organism evidence="5 6">
    <name type="scientific">Rhodoferax lacus</name>
    <dbReference type="NCBI Taxonomy" id="2184758"/>
    <lineage>
        <taxon>Bacteria</taxon>
        <taxon>Pseudomonadati</taxon>
        <taxon>Pseudomonadota</taxon>
        <taxon>Betaproteobacteria</taxon>
        <taxon>Burkholderiales</taxon>
        <taxon>Comamonadaceae</taxon>
        <taxon>Rhodoferax</taxon>
    </lineage>
</organism>
<dbReference type="PANTHER" id="PTHR37423:SF2">
    <property type="entry name" value="MEMBRANE-BOUND LYTIC MUREIN TRANSGLYCOSYLASE C"/>
    <property type="match status" value="1"/>
</dbReference>
<reference evidence="5 6" key="1">
    <citation type="submission" date="2018-05" db="EMBL/GenBank/DDBJ databases">
        <title>Rhodoferax soyangensis sp.nov., isolated from an oligotrophic freshwater lake.</title>
        <authorList>
            <person name="Park M."/>
        </authorList>
    </citation>
    <scope>NUCLEOTIDE SEQUENCE [LARGE SCALE GENOMIC DNA]</scope>
    <source>
        <strain evidence="5 6">IMCC26218</strain>
    </source>
</reference>
<dbReference type="OrthoDB" id="9815002at2"/>
<evidence type="ECO:0000313" key="6">
    <source>
        <dbReference type="Proteomes" id="UP000260665"/>
    </source>
</evidence>
<feature type="domain" description="Transglycosylase SLT" evidence="3">
    <location>
        <begin position="85"/>
        <end position="178"/>
    </location>
</feature>
<evidence type="ECO:0000256" key="2">
    <source>
        <dbReference type="SAM" id="SignalP"/>
    </source>
</evidence>
<dbReference type="GO" id="GO:0016020">
    <property type="term" value="C:membrane"/>
    <property type="evidence" value="ECO:0007669"/>
    <property type="project" value="InterPro"/>
</dbReference>
<dbReference type="Pfam" id="PF01464">
    <property type="entry name" value="SLT"/>
    <property type="match status" value="1"/>
</dbReference>